<dbReference type="PANTHER" id="PTHR13542">
    <property type="entry name" value="LSM12 HOMOLOG"/>
    <property type="match status" value="1"/>
</dbReference>
<comment type="caution">
    <text evidence="3">The sequence shown here is derived from an EMBL/GenBank/DDBJ whole genome shotgun (WGS) entry which is preliminary data.</text>
</comment>
<dbReference type="Proteomes" id="UP001153365">
    <property type="component" value="Unassembled WGS sequence"/>
</dbReference>
<dbReference type="Pfam" id="PF09793">
    <property type="entry name" value="AD"/>
    <property type="match status" value="1"/>
</dbReference>
<dbReference type="PROSITE" id="PS52001">
    <property type="entry name" value="AD"/>
    <property type="match status" value="1"/>
</dbReference>
<dbReference type="AlphaFoldDB" id="A0AAV0AV64"/>
<feature type="compositionally biased region" description="Low complexity" evidence="1">
    <location>
        <begin position="60"/>
        <end position="76"/>
    </location>
</feature>
<proteinExistence type="predicted"/>
<evidence type="ECO:0000313" key="3">
    <source>
        <dbReference type="EMBL" id="CAH7673822.1"/>
    </source>
</evidence>
<evidence type="ECO:0000259" key="2">
    <source>
        <dbReference type="PROSITE" id="PS52001"/>
    </source>
</evidence>
<feature type="compositionally biased region" description="Polar residues" evidence="1">
    <location>
        <begin position="46"/>
        <end position="59"/>
    </location>
</feature>
<feature type="compositionally biased region" description="Low complexity" evidence="1">
    <location>
        <begin position="90"/>
        <end position="100"/>
    </location>
</feature>
<gene>
    <name evidence="3" type="ORF">PPACK8108_LOCUS8719</name>
</gene>
<evidence type="ECO:0000256" key="1">
    <source>
        <dbReference type="SAM" id="MobiDB-lite"/>
    </source>
</evidence>
<name>A0AAV0AV64_PHAPC</name>
<accession>A0AAV0AV64</accession>
<feature type="non-terminal residue" evidence="3">
    <location>
        <position position="1"/>
    </location>
</feature>
<feature type="compositionally biased region" description="Basic residues" evidence="1">
    <location>
        <begin position="77"/>
        <end position="89"/>
    </location>
</feature>
<dbReference type="EMBL" id="CALTRL010001823">
    <property type="protein sequence ID" value="CAH7673822.1"/>
    <property type="molecule type" value="Genomic_DNA"/>
</dbReference>
<feature type="domain" description="AD" evidence="2">
    <location>
        <begin position="212"/>
        <end position="269"/>
    </location>
</feature>
<dbReference type="InterPro" id="IPR047574">
    <property type="entry name" value="AD"/>
</dbReference>
<feature type="non-terminal residue" evidence="3">
    <location>
        <position position="269"/>
    </location>
</feature>
<protein>
    <recommendedName>
        <fullName evidence="2">AD domain-containing protein</fullName>
    </recommendedName>
</protein>
<evidence type="ECO:0000313" key="4">
    <source>
        <dbReference type="Proteomes" id="UP001153365"/>
    </source>
</evidence>
<feature type="compositionally biased region" description="Low complexity" evidence="1">
    <location>
        <begin position="31"/>
        <end position="45"/>
    </location>
</feature>
<dbReference type="InterPro" id="IPR019181">
    <property type="entry name" value="LSM12_ABD"/>
</dbReference>
<reference evidence="3" key="1">
    <citation type="submission" date="2022-06" db="EMBL/GenBank/DDBJ databases">
        <authorList>
            <consortium name="SYNGENTA / RWTH Aachen University"/>
        </authorList>
    </citation>
    <scope>NUCLEOTIDE SEQUENCE</scope>
</reference>
<sequence>MSRAGSPSQSRRELGQHSYVNSSNHNHFRPRPSGVPSSSGSGNNRLNQSRVPSTATPTSQQQLQQQQQQQHQQQHQHQQHNHHHHHNNNHQHQQQAQHHQSIARNLSVLLGKPIKLKIIDISNARGERWVEGKLWCYDPLPGIVILASDSPSTPLITQPTKPSNRQTFRMIKLNQVRETQLIDHPATSTTLTNDEQPGDCSVLISKILEPVGPINVTAVAMRETQAVKADDARRARIGHGVCRWGQEVFDALGKTLPVRWHQTSIVILD</sequence>
<feature type="region of interest" description="Disordered" evidence="1">
    <location>
        <begin position="1"/>
        <end position="101"/>
    </location>
</feature>
<organism evidence="3 4">
    <name type="scientific">Phakopsora pachyrhizi</name>
    <name type="common">Asian soybean rust disease fungus</name>
    <dbReference type="NCBI Taxonomy" id="170000"/>
    <lineage>
        <taxon>Eukaryota</taxon>
        <taxon>Fungi</taxon>
        <taxon>Dikarya</taxon>
        <taxon>Basidiomycota</taxon>
        <taxon>Pucciniomycotina</taxon>
        <taxon>Pucciniomycetes</taxon>
        <taxon>Pucciniales</taxon>
        <taxon>Phakopsoraceae</taxon>
        <taxon>Phakopsora</taxon>
    </lineage>
</organism>
<dbReference type="InterPro" id="IPR039683">
    <property type="entry name" value="Lsm12-like"/>
</dbReference>
<keyword evidence="4" id="KW-1185">Reference proteome</keyword>